<evidence type="ECO:0000256" key="1">
    <source>
        <dbReference type="SAM" id="Phobius"/>
    </source>
</evidence>
<organism evidence="2 3">
    <name type="scientific">Scandinavium goeteborgense</name>
    <dbReference type="NCBI Taxonomy" id="1851514"/>
    <lineage>
        <taxon>Bacteria</taxon>
        <taxon>Pseudomonadati</taxon>
        <taxon>Pseudomonadota</taxon>
        <taxon>Gammaproteobacteria</taxon>
        <taxon>Enterobacterales</taxon>
        <taxon>Enterobacteriaceae</taxon>
        <taxon>Scandinavium</taxon>
    </lineage>
</organism>
<keyword evidence="1" id="KW-0812">Transmembrane</keyword>
<dbReference type="RefSeq" id="WP_133462484.1">
    <property type="nucleotide sequence ID" value="NZ_SNVX01000028.1"/>
</dbReference>
<feature type="transmembrane region" description="Helical" evidence="1">
    <location>
        <begin position="61"/>
        <end position="81"/>
    </location>
</feature>
<dbReference type="Proteomes" id="UP000295530">
    <property type="component" value="Unassembled WGS sequence"/>
</dbReference>
<evidence type="ECO:0000313" key="3">
    <source>
        <dbReference type="Proteomes" id="UP000295530"/>
    </source>
</evidence>
<keyword evidence="1" id="KW-1133">Transmembrane helix</keyword>
<dbReference type="AlphaFoldDB" id="A0A4R6DU15"/>
<gene>
    <name evidence="2" type="ORF">EC847_12840</name>
</gene>
<reference evidence="2 3" key="1">
    <citation type="submission" date="2019-03" db="EMBL/GenBank/DDBJ databases">
        <title>Genomic analyses of the natural microbiome of Caenorhabditis elegans.</title>
        <authorList>
            <person name="Samuel B."/>
        </authorList>
    </citation>
    <scope>NUCLEOTIDE SEQUENCE [LARGE SCALE GENOMIC DNA]</scope>
    <source>
        <strain evidence="2 3">BIGb0156</strain>
    </source>
</reference>
<keyword evidence="3" id="KW-1185">Reference proteome</keyword>
<comment type="caution">
    <text evidence="2">The sequence shown here is derived from an EMBL/GenBank/DDBJ whole genome shotgun (WGS) entry which is preliminary data.</text>
</comment>
<evidence type="ECO:0000313" key="2">
    <source>
        <dbReference type="EMBL" id="TDN48089.1"/>
    </source>
</evidence>
<proteinExistence type="predicted"/>
<name>A0A4R6DU15_SCAGO</name>
<protein>
    <submittedName>
        <fullName evidence="2">Uncharacterized protein</fullName>
    </submittedName>
</protein>
<accession>A0A4R6DU15</accession>
<sequence>MKFKHMIFKARTFLEGKIKYPAYLILLGLISGLSVSVIYLIHLNFSIFDSPTITYGFWLSYAITLIGMASFISILLFFLFTSSVSPEEKLKLSNEIHHIRKELDALQSDNWLEPVKQSLGDKFPRISSQQRLIDERNRLIRNREYYLKTIEELVKC</sequence>
<feature type="transmembrane region" description="Helical" evidence="1">
    <location>
        <begin position="20"/>
        <end position="41"/>
    </location>
</feature>
<keyword evidence="1" id="KW-0472">Membrane</keyword>
<dbReference type="EMBL" id="SNVX01000028">
    <property type="protein sequence ID" value="TDN48089.1"/>
    <property type="molecule type" value="Genomic_DNA"/>
</dbReference>